<protein>
    <submittedName>
        <fullName evidence="1">Uncharacterized protein</fullName>
    </submittedName>
</protein>
<dbReference type="Proteomes" id="UP000291236">
    <property type="component" value="Chromosome"/>
</dbReference>
<reference evidence="1 2" key="1">
    <citation type="submission" date="2018-12" db="EMBL/GenBank/DDBJ databases">
        <title>Rubrispira sanarue gen. nov., sp., nov., a member of the order Silvanigrellales, isolated from a brackish lake in Hamamatsu Japan.</title>
        <authorList>
            <person name="Maejima Y."/>
            <person name="Iino T."/>
            <person name="Muraguchi Y."/>
            <person name="Fukuda K."/>
            <person name="Nojiri H."/>
            <person name="Ohkuma M."/>
            <person name="Moriuchi R."/>
            <person name="Dohra H."/>
            <person name="Kimbara K."/>
            <person name="Shintani M."/>
        </authorList>
    </citation>
    <scope>NUCLEOTIDE SEQUENCE [LARGE SCALE GENOMIC DNA]</scope>
    <source>
        <strain evidence="1 2">RF1110005</strain>
    </source>
</reference>
<dbReference type="EMBL" id="AP019368">
    <property type="protein sequence ID" value="BBH53812.1"/>
    <property type="molecule type" value="Genomic_DNA"/>
</dbReference>
<name>A0A4P2VXR6_FLUSA</name>
<evidence type="ECO:0000313" key="1">
    <source>
        <dbReference type="EMBL" id="BBH53812.1"/>
    </source>
</evidence>
<dbReference type="AlphaFoldDB" id="A0A4P2VXR6"/>
<keyword evidence="2" id="KW-1185">Reference proteome</keyword>
<dbReference type="KEGG" id="sbf:JCM31447_22620"/>
<accession>A0A4P2VXR6</accession>
<gene>
    <name evidence="1" type="ORF">JCM31447_22620</name>
</gene>
<sequence>MQKPDPIEDTVQTVEFKMYIENSIKPVLLNVKKKKTSADVKVVSFPNHFLGSLAFRKNFVNPDECNNVKNTARLYKVNSSSGSRTGIKLMVRNANLRIDLNSYIKFADQDFEVDVKKFISKKLGISEFQIKYDNNFKLTDANIDITYKEQAISNLIDEKHEFDESLHDFKNIIMNTKGYTSVQNKFKDLVCDLYSGNAKLTMEFKGRYNEDDKDFIALVNFDNIKSINESN</sequence>
<evidence type="ECO:0000313" key="2">
    <source>
        <dbReference type="Proteomes" id="UP000291236"/>
    </source>
</evidence>
<organism evidence="1 2">
    <name type="scientific">Fluviispira sanaruensis</name>
    <dbReference type="NCBI Taxonomy" id="2493639"/>
    <lineage>
        <taxon>Bacteria</taxon>
        <taxon>Pseudomonadati</taxon>
        <taxon>Bdellovibrionota</taxon>
        <taxon>Oligoflexia</taxon>
        <taxon>Silvanigrellales</taxon>
        <taxon>Silvanigrellaceae</taxon>
        <taxon>Fluviispira</taxon>
    </lineage>
</organism>
<dbReference type="RefSeq" id="WP_130610423.1">
    <property type="nucleotide sequence ID" value="NZ_AP019368.1"/>
</dbReference>
<proteinExistence type="predicted"/>